<keyword evidence="1" id="KW-0175">Coiled coil</keyword>
<dbReference type="InterPro" id="IPR052521">
    <property type="entry name" value="Cell_div_SPOR-domain"/>
</dbReference>
<feature type="domain" description="SPOR" evidence="2">
    <location>
        <begin position="330"/>
        <end position="409"/>
    </location>
</feature>
<dbReference type="EMBL" id="CP061800">
    <property type="protein sequence ID" value="QTA85842.1"/>
    <property type="molecule type" value="Genomic_DNA"/>
</dbReference>
<dbReference type="SUPFAM" id="SSF110997">
    <property type="entry name" value="Sporulation related repeat"/>
    <property type="match status" value="3"/>
</dbReference>
<dbReference type="Gene3D" id="3.30.70.1070">
    <property type="entry name" value="Sporulation related repeat"/>
    <property type="match status" value="3"/>
</dbReference>
<protein>
    <submittedName>
        <fullName evidence="3">Sporulation related domain-containing protein</fullName>
    </submittedName>
</protein>
<gene>
    <name evidence="3" type="ORF">dnm_018570</name>
</gene>
<organism evidence="3 4">
    <name type="scientific">Desulfonema magnum</name>
    <dbReference type="NCBI Taxonomy" id="45655"/>
    <lineage>
        <taxon>Bacteria</taxon>
        <taxon>Pseudomonadati</taxon>
        <taxon>Thermodesulfobacteriota</taxon>
        <taxon>Desulfobacteria</taxon>
        <taxon>Desulfobacterales</taxon>
        <taxon>Desulfococcaceae</taxon>
        <taxon>Desulfonema</taxon>
    </lineage>
</organism>
<evidence type="ECO:0000259" key="2">
    <source>
        <dbReference type="PROSITE" id="PS51724"/>
    </source>
</evidence>
<name>A0A975GLJ7_9BACT</name>
<keyword evidence="4" id="KW-1185">Reference proteome</keyword>
<feature type="coiled-coil region" evidence="1">
    <location>
        <begin position="382"/>
        <end position="409"/>
    </location>
</feature>
<evidence type="ECO:0000313" key="4">
    <source>
        <dbReference type="Proteomes" id="UP000663722"/>
    </source>
</evidence>
<dbReference type="KEGG" id="dmm:dnm_018570"/>
<dbReference type="GO" id="GO:0042834">
    <property type="term" value="F:peptidoglycan binding"/>
    <property type="evidence" value="ECO:0007669"/>
    <property type="project" value="InterPro"/>
</dbReference>
<reference evidence="3" key="1">
    <citation type="journal article" date="2021" name="Microb. Physiol.">
        <title>Proteogenomic Insights into the Physiology of Marine, Sulfate-Reducing, Filamentous Desulfonema limicola and Desulfonema magnum.</title>
        <authorList>
            <person name="Schnaars V."/>
            <person name="Wohlbrand L."/>
            <person name="Scheve S."/>
            <person name="Hinrichs C."/>
            <person name="Reinhardt R."/>
            <person name="Rabus R."/>
        </authorList>
    </citation>
    <scope>NUCLEOTIDE SEQUENCE</scope>
    <source>
        <strain evidence="3">4be13</strain>
    </source>
</reference>
<dbReference type="InterPro" id="IPR036680">
    <property type="entry name" value="SPOR-like_sf"/>
</dbReference>
<accession>A0A975GLJ7</accession>
<proteinExistence type="predicted"/>
<dbReference type="AlphaFoldDB" id="A0A975GLJ7"/>
<feature type="domain" description="SPOR" evidence="2">
    <location>
        <begin position="130"/>
        <end position="211"/>
    </location>
</feature>
<evidence type="ECO:0000256" key="1">
    <source>
        <dbReference type="SAM" id="Coils"/>
    </source>
</evidence>
<dbReference type="Pfam" id="PF05036">
    <property type="entry name" value="SPOR"/>
    <property type="match status" value="2"/>
</dbReference>
<dbReference type="PANTHER" id="PTHR38687:SF2">
    <property type="entry name" value="CELL DIVISION PROTEIN FTSN"/>
    <property type="match status" value="1"/>
</dbReference>
<evidence type="ECO:0000313" key="3">
    <source>
        <dbReference type="EMBL" id="QTA85842.1"/>
    </source>
</evidence>
<dbReference type="PROSITE" id="PS51724">
    <property type="entry name" value="SPOR"/>
    <property type="match status" value="2"/>
</dbReference>
<sequence length="482" mass="56044">MRYNFSFNKNKMRLLFMSCTSLATLVFFAGYIIGLTLPLPMNFNQASASEERHEKSSGSSISYISSAIAETYLNQPIQQVRDENFPPKEKIILTQRDFRPTTRSPEFQNPFLQIVEEKPYPVFKTSDDRPLRKLSFTVLAGSFPSKAEAEKYHSQLRQKGYHPQPIYLALSKGQKWYNILIGNYKNLEDASQAVSEFNRKETMITAVVASVSKKLPLTILADAFLEEKKGEEKAGKLLAHLKKTEYIRYKPVIYPAQDFRKQKWFAILLNYDEKDSQKAYQLVSRLKDDEKRTRAEVTYKEDEPGWNVIKKGVSLRSLREILNHFPSSEDESPHPYTIQLASYRSRKSAQEGRLRFERHGVSPYLGRRGKWWISYMGRYKSREAAETARKQYEKRIKKASRRSDSLVRKMPYSNFIGSFSSDDNKTPKFQRLERLGYSPYFMKGAEDEDFKLFVGVYKTKKEAEKQIRRLKANGVSGQVAER</sequence>
<dbReference type="InterPro" id="IPR007730">
    <property type="entry name" value="SPOR-like_dom"/>
</dbReference>
<dbReference type="Proteomes" id="UP000663722">
    <property type="component" value="Chromosome"/>
</dbReference>
<dbReference type="PANTHER" id="PTHR38687">
    <property type="entry name" value="CELL DIVISION PROTEIN DEDD-RELATED"/>
    <property type="match status" value="1"/>
</dbReference>